<dbReference type="InterPro" id="IPR001789">
    <property type="entry name" value="Sig_transdc_resp-reg_receiver"/>
</dbReference>
<dbReference type="EMBL" id="CP110226">
    <property type="protein sequence ID" value="UZD21818.1"/>
    <property type="molecule type" value="Genomic_DNA"/>
</dbReference>
<keyword evidence="1" id="KW-0597">Phosphoprotein</keyword>
<dbReference type="PROSITE" id="PS50110">
    <property type="entry name" value="RESPONSE_REGULATORY"/>
    <property type="match status" value="1"/>
</dbReference>
<dbReference type="Pfam" id="PF04397">
    <property type="entry name" value="LytTR"/>
    <property type="match status" value="1"/>
</dbReference>
<reference evidence="3" key="1">
    <citation type="submission" date="2022-10" db="EMBL/GenBank/DDBJ databases">
        <title>Algoriphagus sp. a novel bacteria isolate from halophytes salicornia europaea.</title>
        <authorList>
            <person name="Peng Y."/>
            <person name="Jiang L."/>
            <person name="Lee J."/>
        </authorList>
    </citation>
    <scope>NUCLEOTIDE SEQUENCE</scope>
    <source>
        <strain evidence="3">TR-M5</strain>
    </source>
</reference>
<protein>
    <submittedName>
        <fullName evidence="3">LytTR family DNA-binding domain-containing protein</fullName>
    </submittedName>
</protein>
<keyword evidence="3" id="KW-0238">DNA-binding</keyword>
<dbReference type="Gene3D" id="2.40.50.1020">
    <property type="entry name" value="LytTr DNA-binding domain"/>
    <property type="match status" value="1"/>
</dbReference>
<dbReference type="SUPFAM" id="SSF52172">
    <property type="entry name" value="CheY-like"/>
    <property type="match status" value="1"/>
</dbReference>
<sequence>MKEILQIGLLDDEEKPRALLASFVAGIAGYNTAFSTDDPYFALKESLGRRIDILITDINMPEMTGLQLTKDIQNLDIPVILYSVHDQFAIDGYGVNTVYFLRKPTKLHEVAYALDNARVFISRLRDRTIPPLEDFVMLKLLKYSKSFMLFTHEVDYLEQNNIDTKLTLDSGDEIVLRSSLKNTLAQINRPFIVRVHRSFAINYYKIKAMDQAYCYMRSGKQIPIGNEYRKDFMEFLRSRRS</sequence>
<evidence type="ECO:0000256" key="1">
    <source>
        <dbReference type="PROSITE-ProRule" id="PRU00169"/>
    </source>
</evidence>
<dbReference type="InterPro" id="IPR007492">
    <property type="entry name" value="LytTR_DNA-bd_dom"/>
</dbReference>
<gene>
    <name evidence="3" type="ORF">OM944_14215</name>
</gene>
<organism evidence="3 4">
    <name type="scientific">Algoriphagus halophytocola</name>
    <dbReference type="NCBI Taxonomy" id="2991499"/>
    <lineage>
        <taxon>Bacteria</taxon>
        <taxon>Pseudomonadati</taxon>
        <taxon>Bacteroidota</taxon>
        <taxon>Cytophagia</taxon>
        <taxon>Cytophagales</taxon>
        <taxon>Cyclobacteriaceae</taxon>
        <taxon>Algoriphagus</taxon>
    </lineage>
</organism>
<name>A0ABY6MDH4_9BACT</name>
<dbReference type="InterPro" id="IPR011006">
    <property type="entry name" value="CheY-like_superfamily"/>
</dbReference>
<dbReference type="SMART" id="SM00850">
    <property type="entry name" value="LytTR"/>
    <property type="match status" value="1"/>
</dbReference>
<evidence type="ECO:0000313" key="3">
    <source>
        <dbReference type="EMBL" id="UZD21818.1"/>
    </source>
</evidence>
<dbReference type="Gene3D" id="3.40.50.2300">
    <property type="match status" value="1"/>
</dbReference>
<accession>A0ABY6MDH4</accession>
<evidence type="ECO:0000313" key="4">
    <source>
        <dbReference type="Proteomes" id="UP001163156"/>
    </source>
</evidence>
<evidence type="ECO:0000259" key="2">
    <source>
        <dbReference type="PROSITE" id="PS50110"/>
    </source>
</evidence>
<dbReference type="RefSeq" id="WP_264808284.1">
    <property type="nucleotide sequence ID" value="NZ_CP110226.1"/>
</dbReference>
<proteinExistence type="predicted"/>
<keyword evidence="4" id="KW-1185">Reference proteome</keyword>
<dbReference type="Proteomes" id="UP001163156">
    <property type="component" value="Chromosome"/>
</dbReference>
<dbReference type="Pfam" id="PF00072">
    <property type="entry name" value="Response_reg"/>
    <property type="match status" value="1"/>
</dbReference>
<feature type="modified residue" description="4-aspartylphosphate" evidence="1">
    <location>
        <position position="57"/>
    </location>
</feature>
<dbReference type="GO" id="GO:0003677">
    <property type="term" value="F:DNA binding"/>
    <property type="evidence" value="ECO:0007669"/>
    <property type="project" value="UniProtKB-KW"/>
</dbReference>
<dbReference type="SMART" id="SM00448">
    <property type="entry name" value="REC"/>
    <property type="match status" value="1"/>
</dbReference>
<feature type="domain" description="Response regulatory" evidence="2">
    <location>
        <begin position="6"/>
        <end position="118"/>
    </location>
</feature>